<feature type="domain" description="SnoaL-like" evidence="1">
    <location>
        <begin position="8"/>
        <end position="122"/>
    </location>
</feature>
<dbReference type="GO" id="GO:0016853">
    <property type="term" value="F:isomerase activity"/>
    <property type="evidence" value="ECO:0007669"/>
    <property type="project" value="UniProtKB-KW"/>
</dbReference>
<dbReference type="EMBL" id="CP043661">
    <property type="protein sequence ID" value="QNE20666.1"/>
    <property type="molecule type" value="Genomic_DNA"/>
</dbReference>
<dbReference type="SUPFAM" id="SSF54427">
    <property type="entry name" value="NTF2-like"/>
    <property type="match status" value="1"/>
</dbReference>
<dbReference type="Proteomes" id="UP000515563">
    <property type="component" value="Chromosome"/>
</dbReference>
<dbReference type="InterPro" id="IPR037401">
    <property type="entry name" value="SnoaL-like"/>
</dbReference>
<evidence type="ECO:0000313" key="2">
    <source>
        <dbReference type="EMBL" id="QNE20666.1"/>
    </source>
</evidence>
<proteinExistence type="predicted"/>
<sequence length="137" mass="14819">MSTRVVVDEFLNRIATGAGPEEVAALYAEKVDWRVNWPRPEHADVPWIRPRSTRADVADHHRTLAAACVPGEGSAGISRILIDGDDAVVIGETAQTVRATGKRFSTSFALQLTVLDGLITRHHVYEDSLAVAEACAS</sequence>
<organism evidence="2 3">
    <name type="scientific">Kribbella qitaiheensis</name>
    <dbReference type="NCBI Taxonomy" id="1544730"/>
    <lineage>
        <taxon>Bacteria</taxon>
        <taxon>Bacillati</taxon>
        <taxon>Actinomycetota</taxon>
        <taxon>Actinomycetes</taxon>
        <taxon>Propionibacteriales</taxon>
        <taxon>Kribbellaceae</taxon>
        <taxon>Kribbella</taxon>
    </lineage>
</organism>
<protein>
    <submittedName>
        <fullName evidence="2">Ketosteroid isomerase</fullName>
    </submittedName>
</protein>
<dbReference type="KEGG" id="kqi:F1D05_25580"/>
<dbReference type="AlphaFoldDB" id="A0A7G6X351"/>
<evidence type="ECO:0000313" key="3">
    <source>
        <dbReference type="Proteomes" id="UP000515563"/>
    </source>
</evidence>
<accession>A0A7G6X351</accession>
<dbReference type="Gene3D" id="3.10.450.50">
    <property type="match status" value="1"/>
</dbReference>
<gene>
    <name evidence="2" type="ORF">F1D05_25580</name>
</gene>
<keyword evidence="3" id="KW-1185">Reference proteome</keyword>
<reference evidence="3" key="1">
    <citation type="submission" date="2019-09" db="EMBL/GenBank/DDBJ databases">
        <title>Antimicrobial potential of Antarctic Bacteria.</title>
        <authorList>
            <person name="Benaud N."/>
            <person name="Edwards R.J."/>
            <person name="Ferrari B.C."/>
        </authorList>
    </citation>
    <scope>NUCLEOTIDE SEQUENCE [LARGE SCALE GENOMIC DNA]</scope>
    <source>
        <strain evidence="3">SPB151</strain>
    </source>
</reference>
<keyword evidence="2" id="KW-0413">Isomerase</keyword>
<reference evidence="2 3" key="2">
    <citation type="journal article" date="2020" name="Microbiol. Resour. Announc.">
        <title>Antarctic desert soil bacteria exhibit high novel natural product potential, evaluated through long-read genome sequencing and comparative genomics.</title>
        <authorList>
            <person name="Benaud N."/>
            <person name="Edwards R.J."/>
            <person name="Amos T.G."/>
            <person name="D'Agostino P.M."/>
            <person name="Gutierrez-Chavez C."/>
            <person name="Montgomery K."/>
            <person name="Nicetic I."/>
            <person name="Ferrari B.C."/>
        </authorList>
    </citation>
    <scope>NUCLEOTIDE SEQUENCE [LARGE SCALE GENOMIC DNA]</scope>
    <source>
        <strain evidence="2 3">SPB151</strain>
    </source>
</reference>
<name>A0A7G6X351_9ACTN</name>
<dbReference type="Pfam" id="PF12680">
    <property type="entry name" value="SnoaL_2"/>
    <property type="match status" value="1"/>
</dbReference>
<evidence type="ECO:0000259" key="1">
    <source>
        <dbReference type="Pfam" id="PF12680"/>
    </source>
</evidence>
<dbReference type="InterPro" id="IPR032710">
    <property type="entry name" value="NTF2-like_dom_sf"/>
</dbReference>